<keyword evidence="1" id="KW-0472">Membrane</keyword>
<evidence type="ECO:0000313" key="2">
    <source>
        <dbReference type="EMBL" id="GIM81524.1"/>
    </source>
</evidence>
<keyword evidence="1" id="KW-1133">Transmembrane helix</keyword>
<keyword evidence="1" id="KW-0812">Transmembrane</keyword>
<reference evidence="2" key="1">
    <citation type="submission" date="2021-03" db="EMBL/GenBank/DDBJ databases">
        <title>Whole genome shotgun sequence of Actinoplanes consettensis NBRC 14913.</title>
        <authorList>
            <person name="Komaki H."/>
            <person name="Tamura T."/>
        </authorList>
    </citation>
    <scope>NUCLEOTIDE SEQUENCE</scope>
    <source>
        <strain evidence="2">NBRC 14913</strain>
    </source>
</reference>
<dbReference type="Proteomes" id="UP000680865">
    <property type="component" value="Unassembled WGS sequence"/>
</dbReference>
<comment type="caution">
    <text evidence="2">The sequence shown here is derived from an EMBL/GenBank/DDBJ whole genome shotgun (WGS) entry which is preliminary data.</text>
</comment>
<name>A0A919W0E4_9ACTN</name>
<proteinExistence type="predicted"/>
<evidence type="ECO:0000256" key="1">
    <source>
        <dbReference type="SAM" id="Phobius"/>
    </source>
</evidence>
<organism evidence="2 3">
    <name type="scientific">Winogradskya consettensis</name>
    <dbReference type="NCBI Taxonomy" id="113560"/>
    <lineage>
        <taxon>Bacteria</taxon>
        <taxon>Bacillati</taxon>
        <taxon>Actinomycetota</taxon>
        <taxon>Actinomycetes</taxon>
        <taxon>Micromonosporales</taxon>
        <taxon>Micromonosporaceae</taxon>
        <taxon>Winogradskya</taxon>
    </lineage>
</organism>
<dbReference type="EMBL" id="BOQP01000047">
    <property type="protein sequence ID" value="GIM81524.1"/>
    <property type="molecule type" value="Genomic_DNA"/>
</dbReference>
<accession>A0A919W0E4</accession>
<gene>
    <name evidence="2" type="ORF">Aco04nite_77010</name>
</gene>
<evidence type="ECO:0000313" key="3">
    <source>
        <dbReference type="Proteomes" id="UP000680865"/>
    </source>
</evidence>
<dbReference type="AlphaFoldDB" id="A0A919W0E4"/>
<sequence length="175" mass="20018">MVQKGFTHDIDRWHRARVTSKNNRSVAGGLGYLLGMAAGALFRKIVRRPQREAALAASWEAMRVSIRQNPSARLCFVTQVHQRATTGTKAFVRWSGKPGNRHDAWFRGSRLSVGTYALVEGFYRYGPHRHEPQLFDVTRVVRVVPESAYKAWQRRRQHLAEQRLASPGDTRPPTR</sequence>
<protein>
    <submittedName>
        <fullName evidence="2">Uncharacterized protein</fullName>
    </submittedName>
</protein>
<feature type="transmembrane region" description="Helical" evidence="1">
    <location>
        <begin position="25"/>
        <end position="42"/>
    </location>
</feature>
<keyword evidence="3" id="KW-1185">Reference proteome</keyword>